<organism evidence="2 3">
    <name type="scientific">Botryobasidium botryosum (strain FD-172 SS1)</name>
    <dbReference type="NCBI Taxonomy" id="930990"/>
    <lineage>
        <taxon>Eukaryota</taxon>
        <taxon>Fungi</taxon>
        <taxon>Dikarya</taxon>
        <taxon>Basidiomycota</taxon>
        <taxon>Agaricomycotina</taxon>
        <taxon>Agaricomycetes</taxon>
        <taxon>Cantharellales</taxon>
        <taxon>Botryobasidiaceae</taxon>
        <taxon>Botryobasidium</taxon>
    </lineage>
</organism>
<feature type="region of interest" description="Disordered" evidence="1">
    <location>
        <begin position="318"/>
        <end position="348"/>
    </location>
</feature>
<evidence type="ECO:0000313" key="2">
    <source>
        <dbReference type="EMBL" id="KDQ10975.1"/>
    </source>
</evidence>
<keyword evidence="3" id="KW-1185">Reference proteome</keyword>
<proteinExistence type="predicted"/>
<reference evidence="3" key="1">
    <citation type="journal article" date="2014" name="Proc. Natl. Acad. Sci. U.S.A.">
        <title>Extensive sampling of basidiomycete genomes demonstrates inadequacy of the white-rot/brown-rot paradigm for wood decay fungi.</title>
        <authorList>
            <person name="Riley R."/>
            <person name="Salamov A.A."/>
            <person name="Brown D.W."/>
            <person name="Nagy L.G."/>
            <person name="Floudas D."/>
            <person name="Held B.W."/>
            <person name="Levasseur A."/>
            <person name="Lombard V."/>
            <person name="Morin E."/>
            <person name="Otillar R."/>
            <person name="Lindquist E.A."/>
            <person name="Sun H."/>
            <person name="LaButti K.M."/>
            <person name="Schmutz J."/>
            <person name="Jabbour D."/>
            <person name="Luo H."/>
            <person name="Baker S.E."/>
            <person name="Pisabarro A.G."/>
            <person name="Walton J.D."/>
            <person name="Blanchette R.A."/>
            <person name="Henrissat B."/>
            <person name="Martin F."/>
            <person name="Cullen D."/>
            <person name="Hibbett D.S."/>
            <person name="Grigoriev I.V."/>
        </authorList>
    </citation>
    <scope>NUCLEOTIDE SEQUENCE [LARGE SCALE GENOMIC DNA]</scope>
    <source>
        <strain evidence="3">FD-172 SS1</strain>
    </source>
</reference>
<dbReference type="Proteomes" id="UP000027195">
    <property type="component" value="Unassembled WGS sequence"/>
</dbReference>
<evidence type="ECO:0000256" key="1">
    <source>
        <dbReference type="SAM" id="MobiDB-lite"/>
    </source>
</evidence>
<dbReference type="EMBL" id="KL198062">
    <property type="protein sequence ID" value="KDQ10975.1"/>
    <property type="molecule type" value="Genomic_DNA"/>
</dbReference>
<accession>A0A067M8E0</accession>
<feature type="region of interest" description="Disordered" evidence="1">
    <location>
        <begin position="362"/>
        <end position="446"/>
    </location>
</feature>
<dbReference type="HOGENOM" id="CLU_031805_0_0_1"/>
<dbReference type="AlphaFoldDB" id="A0A067M8E0"/>
<feature type="compositionally biased region" description="Basic residues" evidence="1">
    <location>
        <begin position="401"/>
        <end position="413"/>
    </location>
</feature>
<gene>
    <name evidence="2" type="ORF">BOTBODRAFT_177670</name>
</gene>
<sequence>MSSHHYESRYHFYAMGPDRFQLRSINSSSFPNNPTHPRLVERAQRAGEQRPPLSPDGTYGDRDWLFNTINYQRNRVWLHYIPTQSMWGEGFRGWKPPPIYWKPAQFGDGLWLQTGPTGRFGAKLLTDLKRFHDIGVRHALELRQTAVHYTRMPLYGDRLKWDSIKGEGTYPQMLVNLVDLQRAIAELFGWIFLQEKMQPTVPSMVPRPTAAPIDSTAPIPRLDHFTGVIVEWAGRTGDFERMAMSHGVAVWHVDYISDPQSEIAPWKGLAQGGTIINTHRGAGYALARKTDIVQMHSARVDEPGVAKTSLDAVLLAETARPPRVPPPRQPFRAAPAGSASGQFSVAAPSAPEKIPGAVVATGHVSTSGGLPGGVKRPRAQGRPSASDFPDSTPDPSVPGAVRKRKRKNHYSQRQRREMKAAAAGTGTSTGEAPAASSGEAGGPSSA</sequence>
<name>A0A067M8E0_BOTB1</name>
<evidence type="ECO:0000313" key="3">
    <source>
        <dbReference type="Proteomes" id="UP000027195"/>
    </source>
</evidence>
<protein>
    <submittedName>
        <fullName evidence="2">Uncharacterized protein</fullName>
    </submittedName>
</protein>
<dbReference type="InParanoid" id="A0A067M8E0"/>
<feature type="compositionally biased region" description="Low complexity" evidence="1">
    <location>
        <begin position="420"/>
        <end position="446"/>
    </location>
</feature>